<name>A0ABN7SYD3_OIKDI</name>
<dbReference type="PANTHER" id="PTHR10334">
    <property type="entry name" value="CYSTEINE-RICH SECRETORY PROTEIN-RELATED"/>
    <property type="match status" value="1"/>
</dbReference>
<dbReference type="InterPro" id="IPR014044">
    <property type="entry name" value="CAP_dom"/>
</dbReference>
<accession>A0ABN7SYD3</accession>
<dbReference type="EMBL" id="OU015567">
    <property type="protein sequence ID" value="CAG5110326.1"/>
    <property type="molecule type" value="Genomic_DNA"/>
</dbReference>
<dbReference type="Proteomes" id="UP001158576">
    <property type="component" value="Chromosome 2"/>
</dbReference>
<feature type="domain" description="SCP" evidence="2">
    <location>
        <begin position="103"/>
        <end position="261"/>
    </location>
</feature>
<feature type="region of interest" description="Disordered" evidence="1">
    <location>
        <begin position="55"/>
        <end position="81"/>
    </location>
</feature>
<dbReference type="SMART" id="SM00198">
    <property type="entry name" value="SCP"/>
    <property type="match status" value="2"/>
</dbReference>
<feature type="compositionally biased region" description="Low complexity" evidence="1">
    <location>
        <begin position="57"/>
        <end position="81"/>
    </location>
</feature>
<dbReference type="InterPro" id="IPR035940">
    <property type="entry name" value="CAP_sf"/>
</dbReference>
<dbReference type="InterPro" id="IPR001283">
    <property type="entry name" value="CRISP-related"/>
</dbReference>
<dbReference type="Pfam" id="PF00188">
    <property type="entry name" value="CAP"/>
    <property type="match status" value="2"/>
</dbReference>
<gene>
    <name evidence="3" type="ORF">OKIOD_LOCUS13503</name>
</gene>
<evidence type="ECO:0000313" key="3">
    <source>
        <dbReference type="EMBL" id="CAG5110326.1"/>
    </source>
</evidence>
<sequence>MNIPGASVQPKIFSTVCKCPRGTNPRVCGWWGRKFSTVMAATQADINAITCIEGSGTTQAPPSSTAGPTTPTTLAPTASTSTSSFDRAECISMLTSFGHSLPEESCDAIILHNTYRANHNAPSFTIPSATLCQGAQDWADAQADAITNGQDGMNHATNLQNVGENLAWLPSGGFEYSMSEATESWQKEDVFWDFNNHQECTDSPTPCPSCSGGENPGSFSDCGHFTQNIWKSTTTVCVAKAIRPHGTYIVARYEPAGNMFGEFLENVEGPLNGNTIGGSTSTAAPTTATTNAGAGTTNAPSTFTRAQCITQLTADNHAVPEEACDAIILLNSYRANHNAPALGIPSASLCQGAQNYADSQAQSIFNAAGDGMAHSANTVRPGIGENLAWQSTSDYTLSAGTTAWQSEDAYWNFDDHADCNGDPIQCPACVFGKNPGSFLDCGHFTQNVWKATTTFCPAKATNAHGTVIVGWYEPTGNFAGEFMEQVDGQGPLNGVFVGTPHNAGFP</sequence>
<organism evidence="3 4">
    <name type="scientific">Oikopleura dioica</name>
    <name type="common">Tunicate</name>
    <dbReference type="NCBI Taxonomy" id="34765"/>
    <lineage>
        <taxon>Eukaryota</taxon>
        <taxon>Metazoa</taxon>
        <taxon>Chordata</taxon>
        <taxon>Tunicata</taxon>
        <taxon>Appendicularia</taxon>
        <taxon>Copelata</taxon>
        <taxon>Oikopleuridae</taxon>
        <taxon>Oikopleura</taxon>
    </lineage>
</organism>
<evidence type="ECO:0000313" key="4">
    <source>
        <dbReference type="Proteomes" id="UP001158576"/>
    </source>
</evidence>
<reference evidence="3 4" key="1">
    <citation type="submission" date="2021-04" db="EMBL/GenBank/DDBJ databases">
        <authorList>
            <person name="Bliznina A."/>
        </authorList>
    </citation>
    <scope>NUCLEOTIDE SEQUENCE [LARGE SCALE GENOMIC DNA]</scope>
</reference>
<evidence type="ECO:0000259" key="2">
    <source>
        <dbReference type="SMART" id="SM00198"/>
    </source>
</evidence>
<dbReference type="CDD" id="cd05382">
    <property type="entry name" value="CAP_GAPR1-like"/>
    <property type="match status" value="1"/>
</dbReference>
<proteinExistence type="predicted"/>
<dbReference type="Gene3D" id="3.40.33.10">
    <property type="entry name" value="CAP"/>
    <property type="match status" value="2"/>
</dbReference>
<protein>
    <submittedName>
        <fullName evidence="3">Oidioi.mRNA.OKI2018_I69.chr2.g4738.t1.cds</fullName>
    </submittedName>
</protein>
<dbReference type="InterPro" id="IPR034113">
    <property type="entry name" value="SCP_GAPR1-like"/>
</dbReference>
<keyword evidence="4" id="KW-1185">Reference proteome</keyword>
<feature type="domain" description="SCP" evidence="2">
    <location>
        <begin position="321"/>
        <end position="480"/>
    </location>
</feature>
<dbReference type="SUPFAM" id="SSF55797">
    <property type="entry name" value="PR-1-like"/>
    <property type="match status" value="2"/>
</dbReference>
<evidence type="ECO:0000256" key="1">
    <source>
        <dbReference type="SAM" id="MobiDB-lite"/>
    </source>
</evidence>